<accession>A0A7G6DZZ0</accession>
<dbReference type="KEGG" id="tfr:BR63_03135"/>
<evidence type="ECO:0000313" key="9">
    <source>
        <dbReference type="Proteomes" id="UP000515847"/>
    </source>
</evidence>
<evidence type="ECO:0000259" key="7">
    <source>
        <dbReference type="Pfam" id="PF00482"/>
    </source>
</evidence>
<feature type="domain" description="Type II secretion system protein GspF" evidence="7">
    <location>
        <begin position="148"/>
        <end position="257"/>
    </location>
</feature>
<protein>
    <recommendedName>
        <fullName evidence="7">Type II secretion system protein GspF domain-containing protein</fullName>
    </recommendedName>
</protein>
<dbReference type="GO" id="GO:0005886">
    <property type="term" value="C:plasma membrane"/>
    <property type="evidence" value="ECO:0007669"/>
    <property type="project" value="UniProtKB-SubCell"/>
</dbReference>
<dbReference type="Proteomes" id="UP000515847">
    <property type="component" value="Chromosome"/>
</dbReference>
<keyword evidence="3 6" id="KW-0812">Transmembrane</keyword>
<keyword evidence="9" id="KW-1185">Reference proteome</keyword>
<dbReference type="AlphaFoldDB" id="A0A7G6DZZ0"/>
<feature type="transmembrane region" description="Helical" evidence="6">
    <location>
        <begin position="100"/>
        <end position="120"/>
    </location>
</feature>
<keyword evidence="4 6" id="KW-1133">Transmembrane helix</keyword>
<dbReference type="RefSeq" id="WP_034426017.1">
    <property type="nucleotide sequence ID" value="NZ_CP045798.1"/>
</dbReference>
<keyword evidence="5 6" id="KW-0472">Membrane</keyword>
<evidence type="ECO:0000256" key="1">
    <source>
        <dbReference type="ARBA" id="ARBA00004651"/>
    </source>
</evidence>
<evidence type="ECO:0000256" key="5">
    <source>
        <dbReference type="ARBA" id="ARBA00023136"/>
    </source>
</evidence>
<gene>
    <name evidence="8" type="ORF">BR63_03135</name>
</gene>
<name>A0A7G6DZZ0_THEFR</name>
<dbReference type="EMBL" id="CP045798">
    <property type="protein sequence ID" value="QNB45394.1"/>
    <property type="molecule type" value="Genomic_DNA"/>
</dbReference>
<evidence type="ECO:0000256" key="2">
    <source>
        <dbReference type="ARBA" id="ARBA00022475"/>
    </source>
</evidence>
<evidence type="ECO:0000256" key="6">
    <source>
        <dbReference type="SAM" id="Phobius"/>
    </source>
</evidence>
<dbReference type="PANTHER" id="PTHR35007:SF2">
    <property type="entry name" value="PILUS ASSEMBLE PROTEIN"/>
    <property type="match status" value="1"/>
</dbReference>
<dbReference type="OrthoDB" id="1726900at2"/>
<reference evidence="8 9" key="1">
    <citation type="journal article" date="2019" name="Front. Microbiol.">
        <title>Thermoanaerosceptrum fracticalcis gen. nov. sp. nov., a Novel Fumarate-Fermenting Microorganism From a Deep Fractured Carbonate Aquifer of the US Great Basin.</title>
        <authorList>
            <person name="Hamilton-Brehm S.D."/>
            <person name="Stewart L.E."/>
            <person name="Zavarin M."/>
            <person name="Caldwell M."/>
            <person name="Lawson P.A."/>
            <person name="Onstott T.C."/>
            <person name="Grzymski J."/>
            <person name="Neveux I."/>
            <person name="Lollar B.S."/>
            <person name="Russell C.E."/>
            <person name="Moser D.P."/>
        </authorList>
    </citation>
    <scope>NUCLEOTIDE SEQUENCE [LARGE SCALE GENOMIC DNA]</scope>
    <source>
        <strain evidence="8 9">DRI-13</strain>
    </source>
</reference>
<feature type="transmembrane region" description="Helical" evidence="6">
    <location>
        <begin position="73"/>
        <end position="94"/>
    </location>
</feature>
<sequence length="301" mass="34080">MYNLWVIAVSVGAGIIFFAAGALLYKILKKALTNIRITREEKRASELLKKVPFDEWVHTLERSIRQSNLKINISLYVAVSLLASVTAFFSSLYFLKNLTASFFLALAFLVIPEHVLNILIQRKREKTKEQMVAAIRIFTAEYLQTPQLEKAFDAVGKRVADPVGGAFRRAYTELMLGKNADMVLAGLARNINNEYGIMFVQLLKLSKHDASMSSLFAELLERMENNIELSRKNHANLTGERILALMMTCIPIPAYFLMSRIIPETTYFLAETFIGRTIITIAFGSIFIWALLDRIMGRVEA</sequence>
<comment type="subcellular location">
    <subcellularLocation>
        <location evidence="1">Cell membrane</location>
        <topology evidence="1">Multi-pass membrane protein</topology>
    </subcellularLocation>
</comment>
<organism evidence="8 9">
    <name type="scientific">Thermanaerosceptrum fracticalcis</name>
    <dbReference type="NCBI Taxonomy" id="1712410"/>
    <lineage>
        <taxon>Bacteria</taxon>
        <taxon>Bacillati</taxon>
        <taxon>Bacillota</taxon>
        <taxon>Clostridia</taxon>
        <taxon>Eubacteriales</taxon>
        <taxon>Peptococcaceae</taxon>
        <taxon>Thermanaerosceptrum</taxon>
    </lineage>
</organism>
<evidence type="ECO:0000256" key="4">
    <source>
        <dbReference type="ARBA" id="ARBA00022989"/>
    </source>
</evidence>
<feature type="transmembrane region" description="Helical" evidence="6">
    <location>
        <begin position="273"/>
        <end position="292"/>
    </location>
</feature>
<dbReference type="InterPro" id="IPR018076">
    <property type="entry name" value="T2SS_GspF_dom"/>
</dbReference>
<feature type="transmembrane region" description="Helical" evidence="6">
    <location>
        <begin position="6"/>
        <end position="28"/>
    </location>
</feature>
<feature type="transmembrane region" description="Helical" evidence="6">
    <location>
        <begin position="242"/>
        <end position="261"/>
    </location>
</feature>
<dbReference type="Pfam" id="PF00482">
    <property type="entry name" value="T2SSF"/>
    <property type="match status" value="1"/>
</dbReference>
<proteinExistence type="predicted"/>
<keyword evidence="2" id="KW-1003">Cell membrane</keyword>
<evidence type="ECO:0000256" key="3">
    <source>
        <dbReference type="ARBA" id="ARBA00022692"/>
    </source>
</evidence>
<evidence type="ECO:0000313" key="8">
    <source>
        <dbReference type="EMBL" id="QNB45394.1"/>
    </source>
</evidence>
<dbReference type="PANTHER" id="PTHR35007">
    <property type="entry name" value="INTEGRAL MEMBRANE PROTEIN-RELATED"/>
    <property type="match status" value="1"/>
</dbReference>